<dbReference type="InterPro" id="IPR023614">
    <property type="entry name" value="Porin_dom_sf"/>
</dbReference>
<proteinExistence type="predicted"/>
<dbReference type="Pfam" id="PF07642">
    <property type="entry name" value="BBP2"/>
    <property type="match status" value="1"/>
</dbReference>
<dbReference type="SUPFAM" id="SSF56935">
    <property type="entry name" value="Porins"/>
    <property type="match status" value="1"/>
</dbReference>
<keyword evidence="3" id="KW-1185">Reference proteome</keyword>
<dbReference type="Gene3D" id="2.40.160.10">
    <property type="entry name" value="Porin"/>
    <property type="match status" value="1"/>
</dbReference>
<gene>
    <name evidence="2" type="ORF">GSY63_11295</name>
</gene>
<evidence type="ECO:0000256" key="1">
    <source>
        <dbReference type="SAM" id="SignalP"/>
    </source>
</evidence>
<evidence type="ECO:0000313" key="3">
    <source>
        <dbReference type="Proteomes" id="UP000638732"/>
    </source>
</evidence>
<organism evidence="2 3">
    <name type="scientific">Mucilaginibacter agri</name>
    <dbReference type="NCBI Taxonomy" id="2695265"/>
    <lineage>
        <taxon>Bacteria</taxon>
        <taxon>Pseudomonadati</taxon>
        <taxon>Bacteroidota</taxon>
        <taxon>Sphingobacteriia</taxon>
        <taxon>Sphingobacteriales</taxon>
        <taxon>Sphingobacteriaceae</taxon>
        <taxon>Mucilaginibacter</taxon>
    </lineage>
</organism>
<name>A0A965ZGX5_9SPHI</name>
<dbReference type="Proteomes" id="UP000638732">
    <property type="component" value="Unassembled WGS sequence"/>
</dbReference>
<dbReference type="EMBL" id="WWEO01000042">
    <property type="protein sequence ID" value="NCD69943.1"/>
    <property type="molecule type" value="Genomic_DNA"/>
</dbReference>
<accession>A0A965ZGX5</accession>
<dbReference type="AlphaFoldDB" id="A0A965ZGX5"/>
<comment type="caution">
    <text evidence="2">The sequence shown here is derived from an EMBL/GenBank/DDBJ whole genome shotgun (WGS) entry which is preliminary data.</text>
</comment>
<keyword evidence="1" id="KW-0732">Signal</keyword>
<sequence length="360" mass="38564">MKKSLLFLSLLTSVSLLSQAQDTKDTTKVAAPAEVPPITVFGSVDAYYKYDFSGLKSRVNIPTSFANEQNSISLGMIDVGLKKKVGKASFLGELSFGPRGQAQSLPTAAGTYDEVNNSFHIQNLYVSYDLTDKLNMTAGYMSTFVGYEVISPVGNFNYSTSYLFTNGPFQNAGLKATYTFSDKVSLMAGIFNDKWNYYQSAKKVNTFGAQLMVVPVTGWTAYLNFIGGAESGTEVDLTTNYQITTAFKLGLNAATFSAPSGTSGGFSGVALYPQLAVSPIVTLGLRGEYFKTKSGDYLTVGPAPGRSVTGLTATANIHAGPLTVIPEVRLDHNQDKVFTASDHSLTQSASQFLIAAVYAF</sequence>
<evidence type="ECO:0000313" key="2">
    <source>
        <dbReference type="EMBL" id="NCD69943.1"/>
    </source>
</evidence>
<feature type="chain" id="PRO_5037975941" evidence="1">
    <location>
        <begin position="21"/>
        <end position="360"/>
    </location>
</feature>
<dbReference type="InterPro" id="IPR011486">
    <property type="entry name" value="BBP2"/>
</dbReference>
<dbReference type="RefSeq" id="WP_166585915.1">
    <property type="nucleotide sequence ID" value="NZ_WWEO01000042.1"/>
</dbReference>
<reference evidence="2" key="1">
    <citation type="submission" date="2020-01" db="EMBL/GenBank/DDBJ databases">
        <authorList>
            <person name="Seo Y.L."/>
        </authorList>
    </citation>
    <scope>NUCLEOTIDE SEQUENCE</scope>
    <source>
        <strain evidence="2">R11</strain>
    </source>
</reference>
<reference evidence="2" key="2">
    <citation type="submission" date="2020-10" db="EMBL/GenBank/DDBJ databases">
        <title>Mucilaginibacter sp. nov., isolated from soil.</title>
        <authorList>
            <person name="Jeon C.O."/>
        </authorList>
    </citation>
    <scope>NUCLEOTIDE SEQUENCE</scope>
    <source>
        <strain evidence="2">R11</strain>
    </source>
</reference>
<protein>
    <submittedName>
        <fullName evidence="2">Outer membrane beta-barrel protein</fullName>
    </submittedName>
</protein>
<feature type="signal peptide" evidence="1">
    <location>
        <begin position="1"/>
        <end position="20"/>
    </location>
</feature>